<dbReference type="SUPFAM" id="SSF52980">
    <property type="entry name" value="Restriction endonuclease-like"/>
    <property type="match status" value="1"/>
</dbReference>
<sequence>MTATLPEAVVAAKSMREVAEELRVPEGHRVEIIGGTIVVSPTPTGMHGRMLWRLASMLLPYVPVGYELEDHLGVTRTPESEDFAIPDLFVAPTAVLETWRSTVPPTEVLLVAEVVSRSSLTMDRTAKRAQYAESGIPVYLVIDPFAAELAAFSDPSEGTYRAQHAVGWSEKLQLPEPLPALVDGSQFPTLDTRPGS</sequence>
<dbReference type="STRING" id="1075402.AN216_03225"/>
<dbReference type="Proteomes" id="UP000176101">
    <property type="component" value="Unassembled WGS sequence"/>
</dbReference>
<dbReference type="EMBL" id="LJGU01000098">
    <property type="protein sequence ID" value="OEV05420.1"/>
    <property type="molecule type" value="Genomic_DNA"/>
</dbReference>
<dbReference type="PANTHER" id="PTHR35400:SF3">
    <property type="entry name" value="SLL1072 PROTEIN"/>
    <property type="match status" value="1"/>
</dbReference>
<dbReference type="Pfam" id="PF05685">
    <property type="entry name" value="Uma2"/>
    <property type="match status" value="1"/>
</dbReference>
<dbReference type="OrthoDB" id="4537149at2"/>
<evidence type="ECO:0000259" key="1">
    <source>
        <dbReference type="Pfam" id="PF05685"/>
    </source>
</evidence>
<protein>
    <recommendedName>
        <fullName evidence="1">Putative restriction endonuclease domain-containing protein</fullName>
    </recommendedName>
</protein>
<gene>
    <name evidence="2" type="ORF">AN216_03225</name>
</gene>
<feature type="domain" description="Putative restriction endonuclease" evidence="1">
    <location>
        <begin position="22"/>
        <end position="181"/>
    </location>
</feature>
<dbReference type="CDD" id="cd06260">
    <property type="entry name" value="DUF820-like"/>
    <property type="match status" value="1"/>
</dbReference>
<dbReference type="RefSeq" id="WP_070195054.1">
    <property type="nucleotide sequence ID" value="NZ_LJGU01000098.1"/>
</dbReference>
<dbReference type="InterPro" id="IPR011335">
    <property type="entry name" value="Restrct_endonuc-II-like"/>
</dbReference>
<dbReference type="InterPro" id="IPR012296">
    <property type="entry name" value="Nuclease_put_TT1808"/>
</dbReference>
<name>A0A1E7KND9_9ACTN</name>
<accession>A0A1E7KND9</accession>
<evidence type="ECO:0000313" key="3">
    <source>
        <dbReference type="Proteomes" id="UP000176101"/>
    </source>
</evidence>
<evidence type="ECO:0000313" key="2">
    <source>
        <dbReference type="EMBL" id="OEV05420.1"/>
    </source>
</evidence>
<dbReference type="PANTHER" id="PTHR35400">
    <property type="entry name" value="SLR1083 PROTEIN"/>
    <property type="match status" value="1"/>
</dbReference>
<comment type="caution">
    <text evidence="2">The sequence shown here is derived from an EMBL/GenBank/DDBJ whole genome shotgun (WGS) entry which is preliminary data.</text>
</comment>
<dbReference type="AlphaFoldDB" id="A0A1E7KND9"/>
<keyword evidence="3" id="KW-1185">Reference proteome</keyword>
<dbReference type="Gene3D" id="3.90.1570.10">
    <property type="entry name" value="tt1808, chain A"/>
    <property type="match status" value="1"/>
</dbReference>
<organism evidence="2 3">
    <name type="scientific">Streptomyces oceani</name>
    <dbReference type="NCBI Taxonomy" id="1075402"/>
    <lineage>
        <taxon>Bacteria</taxon>
        <taxon>Bacillati</taxon>
        <taxon>Actinomycetota</taxon>
        <taxon>Actinomycetes</taxon>
        <taxon>Kitasatosporales</taxon>
        <taxon>Streptomycetaceae</taxon>
        <taxon>Streptomyces</taxon>
    </lineage>
</organism>
<proteinExistence type="predicted"/>
<dbReference type="InterPro" id="IPR008538">
    <property type="entry name" value="Uma2"/>
</dbReference>
<reference evidence="2 3" key="1">
    <citation type="journal article" date="2016" name="Front. Microbiol.">
        <title>Comparative Genomics Analysis of Streptomyces Species Reveals Their Adaptation to the Marine Environment and Their Diversity at the Genomic Level.</title>
        <authorList>
            <person name="Tian X."/>
            <person name="Zhang Z."/>
            <person name="Yang T."/>
            <person name="Chen M."/>
            <person name="Li J."/>
            <person name="Chen F."/>
            <person name="Yang J."/>
            <person name="Li W."/>
            <person name="Zhang B."/>
            <person name="Zhang Z."/>
            <person name="Wu J."/>
            <person name="Zhang C."/>
            <person name="Long L."/>
            <person name="Xiao J."/>
        </authorList>
    </citation>
    <scope>NUCLEOTIDE SEQUENCE [LARGE SCALE GENOMIC DNA]</scope>
    <source>
        <strain evidence="2 3">SCSIO 02100</strain>
    </source>
</reference>